<evidence type="ECO:0000256" key="8">
    <source>
        <dbReference type="ARBA" id="ARBA00022840"/>
    </source>
</evidence>
<dbReference type="EMBL" id="VSIX01000091">
    <property type="protein sequence ID" value="TYB30654.1"/>
    <property type="molecule type" value="Genomic_DNA"/>
</dbReference>
<keyword evidence="8 11" id="KW-0067">ATP-binding</keyword>
<evidence type="ECO:0000256" key="2">
    <source>
        <dbReference type="ARBA" id="ARBA00004791"/>
    </source>
</evidence>
<feature type="binding site" evidence="11">
    <location>
        <position position="158"/>
    </location>
    <ligand>
        <name>ATP</name>
        <dbReference type="ChEBI" id="CHEBI:30616"/>
    </ligand>
</feature>
<dbReference type="HAMAP" id="MF_01220_B">
    <property type="entry name" value="PyrH_B"/>
    <property type="match status" value="1"/>
</dbReference>
<dbReference type="NCBIfam" id="TIGR02075">
    <property type="entry name" value="pyrH_bact"/>
    <property type="match status" value="1"/>
</dbReference>
<dbReference type="InterPro" id="IPR011817">
    <property type="entry name" value="Uridylate_kinase"/>
</dbReference>
<keyword evidence="6 11" id="KW-0547">Nucleotide-binding</keyword>
<keyword evidence="9 11" id="KW-0665">Pyrimidine biosynthesis</keyword>
<keyword evidence="7 11" id="KW-0418">Kinase</keyword>
<comment type="subcellular location">
    <subcellularLocation>
        <location evidence="1 11">Cytoplasm</location>
    </subcellularLocation>
</comment>
<dbReference type="Pfam" id="PF00696">
    <property type="entry name" value="AA_kinase"/>
    <property type="match status" value="1"/>
</dbReference>
<dbReference type="SUPFAM" id="SSF53633">
    <property type="entry name" value="Carbamate kinase-like"/>
    <property type="match status" value="1"/>
</dbReference>
<evidence type="ECO:0000256" key="4">
    <source>
        <dbReference type="ARBA" id="ARBA00022490"/>
    </source>
</evidence>
<gene>
    <name evidence="11 13" type="primary">pyrH</name>
    <name evidence="13" type="ORF">FXF47_08135</name>
</gene>
<feature type="binding site" evidence="11">
    <location>
        <begin position="131"/>
        <end position="138"/>
    </location>
    <ligand>
        <name>UMP</name>
        <dbReference type="ChEBI" id="CHEBI:57865"/>
    </ligand>
</feature>
<dbReference type="InterPro" id="IPR015963">
    <property type="entry name" value="Uridylate_kinase_bac"/>
</dbReference>
<dbReference type="GO" id="GO:0006225">
    <property type="term" value="P:UDP biosynthetic process"/>
    <property type="evidence" value="ECO:0007669"/>
    <property type="project" value="TreeGrafter"/>
</dbReference>
<dbReference type="UniPathway" id="UPA00159">
    <property type="reaction ID" value="UER00275"/>
</dbReference>
<comment type="pathway">
    <text evidence="2 11">Pyrimidine metabolism; CTP biosynthesis via de novo pathway; UDP from UMP (UMPK route): step 1/1.</text>
</comment>
<name>A0A5D0MA57_9BACT</name>
<feature type="binding site" evidence="11">
    <location>
        <position position="50"/>
    </location>
    <ligand>
        <name>UMP</name>
        <dbReference type="ChEBI" id="CHEBI:57865"/>
    </ligand>
</feature>
<dbReference type="CDD" id="cd04254">
    <property type="entry name" value="AAK_UMPK-PyrH-Ec"/>
    <property type="match status" value="1"/>
</dbReference>
<evidence type="ECO:0000313" key="13">
    <source>
        <dbReference type="EMBL" id="TYB30654.1"/>
    </source>
</evidence>
<organism evidence="13 14">
    <name type="scientific">Candidatus Mcinerneyibacterium aminivorans</name>
    <dbReference type="NCBI Taxonomy" id="2703815"/>
    <lineage>
        <taxon>Bacteria</taxon>
        <taxon>Candidatus Macinerneyibacteriota</taxon>
        <taxon>Candidatus Mcinerneyibacteria</taxon>
        <taxon>Candidatus Mcinerneyibacteriales</taxon>
        <taxon>Candidatus Mcinerneyibacteriaceae</taxon>
        <taxon>Candidatus Mcinerneyibacterium</taxon>
    </lineage>
</organism>
<dbReference type="FunFam" id="3.40.1160.10:FF:000001">
    <property type="entry name" value="Uridylate kinase"/>
    <property type="match status" value="1"/>
</dbReference>
<feature type="domain" description="Aspartate/glutamate/uridylate kinase" evidence="12">
    <location>
        <begin position="3"/>
        <end position="212"/>
    </location>
</feature>
<keyword evidence="14" id="KW-1185">Reference proteome</keyword>
<sequence>MSKRLLLKLSGEVISGDKNFGISPKVLNRIVSEIVQLKKQNYEIAVVIGGGNIYRGSKLIKEMNFPDYKSHHMGMIGTVINGLALETAIRKKGVKAQNYSAFTVEGITSRFDVEKARDRIGDTVLIFTGGTGNPFFSTDSAAALRAAEIEADLLLKATKVDGVYSEDPEKNPEAEFFKNISYSEYIRRDLQVMDSSSVLICKENQIPIYVFNINKKNNLNLVLNDNTHYTLIN</sequence>
<evidence type="ECO:0000256" key="5">
    <source>
        <dbReference type="ARBA" id="ARBA00022679"/>
    </source>
</evidence>
<evidence type="ECO:0000256" key="10">
    <source>
        <dbReference type="ARBA" id="ARBA00047767"/>
    </source>
</evidence>
<dbReference type="PIRSF" id="PIRSF005650">
    <property type="entry name" value="Uridylate_kin"/>
    <property type="match status" value="1"/>
</dbReference>
<evidence type="ECO:0000256" key="1">
    <source>
        <dbReference type="ARBA" id="ARBA00004496"/>
    </source>
</evidence>
<feature type="binding site" evidence="11">
    <location>
        <begin position="8"/>
        <end position="11"/>
    </location>
    <ligand>
        <name>ATP</name>
        <dbReference type="ChEBI" id="CHEBI:30616"/>
    </ligand>
</feature>
<dbReference type="InterPro" id="IPR001048">
    <property type="entry name" value="Asp/Glu/Uridylate_kinase"/>
</dbReference>
<reference evidence="13" key="1">
    <citation type="submission" date="2019-08" db="EMBL/GenBank/DDBJ databases">
        <title>Genomic characterization of a novel candidate phylum (ARYD3) from a high temperature, high salinity tertiary oil reservoir in north central Oklahoma, USA.</title>
        <authorList>
            <person name="Youssef N.H."/>
            <person name="Yadav A."/>
            <person name="Elshahed M.S."/>
        </authorList>
    </citation>
    <scope>NUCLEOTIDE SEQUENCE [LARGE SCALE GENOMIC DNA]</scope>
    <source>
        <strain evidence="13">ARYD3</strain>
    </source>
</reference>
<comment type="subunit">
    <text evidence="11">Homohexamer.</text>
</comment>
<dbReference type="PANTHER" id="PTHR42833:SF4">
    <property type="entry name" value="URIDYLATE KINASE PUMPKIN, CHLOROPLASTIC"/>
    <property type="match status" value="1"/>
</dbReference>
<comment type="activity regulation">
    <text evidence="11">Inhibited by UTP.</text>
</comment>
<comment type="caution">
    <text evidence="13">The sequence shown here is derived from an EMBL/GenBank/DDBJ whole genome shotgun (WGS) entry which is preliminary data.</text>
</comment>
<dbReference type="GO" id="GO:0005524">
    <property type="term" value="F:ATP binding"/>
    <property type="evidence" value="ECO:0007669"/>
    <property type="project" value="UniProtKB-KW"/>
</dbReference>
<dbReference type="PANTHER" id="PTHR42833">
    <property type="entry name" value="URIDYLATE KINASE"/>
    <property type="match status" value="1"/>
</dbReference>
<feature type="binding site" evidence="11">
    <location>
        <position position="51"/>
    </location>
    <ligand>
        <name>ATP</name>
        <dbReference type="ChEBI" id="CHEBI:30616"/>
    </ligand>
</feature>
<comment type="similarity">
    <text evidence="3 11">Belongs to the UMP kinase family.</text>
</comment>
<keyword evidence="4 11" id="KW-0963">Cytoplasm</keyword>
<keyword evidence="5 11" id="KW-0808">Transferase</keyword>
<evidence type="ECO:0000256" key="11">
    <source>
        <dbReference type="HAMAP-Rule" id="MF_01220"/>
    </source>
</evidence>
<dbReference type="Proteomes" id="UP000324143">
    <property type="component" value="Unassembled WGS sequence"/>
</dbReference>
<protein>
    <recommendedName>
        <fullName evidence="11">Uridylate kinase</fullName>
        <shortName evidence="11">UK</shortName>
        <ecNumber evidence="11">2.7.4.22</ecNumber>
    </recommendedName>
    <alternativeName>
        <fullName evidence="11">Uridine monophosphate kinase</fullName>
        <shortName evidence="11">UMP kinase</shortName>
        <shortName evidence="11">UMPK</shortName>
    </alternativeName>
</protein>
<dbReference type="GO" id="GO:0044210">
    <property type="term" value="P:'de novo' CTP biosynthetic process"/>
    <property type="evidence" value="ECO:0007669"/>
    <property type="project" value="UniProtKB-UniRule"/>
</dbReference>
<evidence type="ECO:0000313" key="14">
    <source>
        <dbReference type="Proteomes" id="UP000324143"/>
    </source>
</evidence>
<dbReference type="GO" id="GO:0005737">
    <property type="term" value="C:cytoplasm"/>
    <property type="evidence" value="ECO:0007669"/>
    <property type="project" value="UniProtKB-SubCell"/>
</dbReference>
<feature type="binding site" evidence="11">
    <location>
        <position position="164"/>
    </location>
    <ligand>
        <name>ATP</name>
        <dbReference type="ChEBI" id="CHEBI:30616"/>
    </ligand>
</feature>
<evidence type="ECO:0000259" key="12">
    <source>
        <dbReference type="Pfam" id="PF00696"/>
    </source>
</evidence>
<evidence type="ECO:0000256" key="7">
    <source>
        <dbReference type="ARBA" id="ARBA00022777"/>
    </source>
</evidence>
<evidence type="ECO:0000256" key="6">
    <source>
        <dbReference type="ARBA" id="ARBA00022741"/>
    </source>
</evidence>
<accession>A0A5D0MA57</accession>
<feature type="binding site" evidence="11">
    <location>
        <position position="55"/>
    </location>
    <ligand>
        <name>ATP</name>
        <dbReference type="ChEBI" id="CHEBI:30616"/>
    </ligand>
</feature>
<dbReference type="InterPro" id="IPR036393">
    <property type="entry name" value="AceGlu_kinase-like_sf"/>
</dbReference>
<evidence type="ECO:0000256" key="9">
    <source>
        <dbReference type="ARBA" id="ARBA00022975"/>
    </source>
</evidence>
<comment type="catalytic activity">
    <reaction evidence="10 11">
        <text>UMP + ATP = UDP + ADP</text>
        <dbReference type="Rhea" id="RHEA:24400"/>
        <dbReference type="ChEBI" id="CHEBI:30616"/>
        <dbReference type="ChEBI" id="CHEBI:57865"/>
        <dbReference type="ChEBI" id="CHEBI:58223"/>
        <dbReference type="ChEBI" id="CHEBI:456216"/>
        <dbReference type="EC" id="2.7.4.22"/>
    </reaction>
</comment>
<feature type="binding site" evidence="11">
    <location>
        <position position="167"/>
    </location>
    <ligand>
        <name>ATP</name>
        <dbReference type="ChEBI" id="CHEBI:30616"/>
    </ligand>
</feature>
<dbReference type="Gene3D" id="3.40.1160.10">
    <property type="entry name" value="Acetylglutamate kinase-like"/>
    <property type="match status" value="1"/>
</dbReference>
<dbReference type="EC" id="2.7.4.22" evidence="11"/>
<evidence type="ECO:0000256" key="3">
    <source>
        <dbReference type="ARBA" id="ARBA00007614"/>
    </source>
</evidence>
<proteinExistence type="inferred from homology"/>
<comment type="caution">
    <text evidence="11">Lacks conserved residue(s) required for the propagation of feature annotation.</text>
</comment>
<dbReference type="GO" id="GO:0033862">
    <property type="term" value="F:UMP kinase activity"/>
    <property type="evidence" value="ECO:0007669"/>
    <property type="project" value="UniProtKB-EC"/>
</dbReference>
<dbReference type="AlphaFoldDB" id="A0A5D0MA57"/>
<comment type="function">
    <text evidence="11">Catalyzes the reversible phosphorylation of UMP to UDP.</text>
</comment>